<keyword evidence="13" id="KW-0732">Signal</keyword>
<dbReference type="UniPathway" id="UPA00753"/>
<dbReference type="GO" id="GO:0008168">
    <property type="term" value="F:methyltransferase activity"/>
    <property type="evidence" value="ECO:0007669"/>
    <property type="project" value="UniProtKB-KW"/>
</dbReference>
<feature type="chain" id="PRO_5019334843" description="Protein-S-isoprenylcysteine O-methyltransferase" evidence="13">
    <location>
        <begin position="20"/>
        <end position="238"/>
    </location>
</feature>
<dbReference type="GO" id="GO:0006656">
    <property type="term" value="P:phosphatidylcholine biosynthetic process"/>
    <property type="evidence" value="ECO:0007669"/>
    <property type="project" value="UniProtKB-UniPathway"/>
</dbReference>
<dbReference type="InterPro" id="IPR052527">
    <property type="entry name" value="Metal_cation-efflux_comp"/>
</dbReference>
<evidence type="ECO:0000313" key="14">
    <source>
        <dbReference type="EMBL" id="PPQ82901.1"/>
    </source>
</evidence>
<accession>A0A409WWQ1</accession>
<evidence type="ECO:0008006" key="16">
    <source>
        <dbReference type="Google" id="ProtNLM"/>
    </source>
</evidence>
<keyword evidence="15" id="KW-1185">Reference proteome</keyword>
<evidence type="ECO:0000256" key="4">
    <source>
        <dbReference type="ARBA" id="ARBA00022691"/>
    </source>
</evidence>
<comment type="caution">
    <text evidence="14">The sequence shown here is derived from an EMBL/GenBank/DDBJ whole genome shotgun (WGS) entry which is preliminary data.</text>
</comment>
<sequence>MSLVKIPFILASCWAFKKAITPPNPPAARTDKAIESNLMEMRWYTAHSPTYATALQWFAGLAEAATIVAYNYRSSPISTAILSTLVLKSGNPGGLHLSATTTIGCIMMLSGALVRLSTYRYLGKFFKFEASIQKDHKLVTGGPYSIVRHPSYTGLLLTHPGWFLWQFGEGSWLRESGLLDTIPGQIFVGLYSLVMIIGTLYLTIGRMAKEDAALRAHFGSEWDEWASRVRFRVIPGVW</sequence>
<keyword evidence="3" id="KW-0489">Methyltransferase</keyword>
<evidence type="ECO:0000256" key="12">
    <source>
        <dbReference type="SAM" id="Phobius"/>
    </source>
</evidence>
<keyword evidence="5 12" id="KW-0812">Transmembrane</keyword>
<evidence type="ECO:0000256" key="8">
    <source>
        <dbReference type="ARBA" id="ARBA00023098"/>
    </source>
</evidence>
<keyword evidence="8" id="KW-0443">Lipid metabolism</keyword>
<evidence type="ECO:0000256" key="1">
    <source>
        <dbReference type="ARBA" id="ARBA00004127"/>
    </source>
</evidence>
<keyword evidence="9 12" id="KW-0472">Membrane</keyword>
<comment type="subcellular location">
    <subcellularLocation>
        <location evidence="1">Endomembrane system</location>
        <topology evidence="1">Multi-pass membrane protein</topology>
    </subcellularLocation>
</comment>
<dbReference type="Proteomes" id="UP000284706">
    <property type="component" value="Unassembled WGS sequence"/>
</dbReference>
<evidence type="ECO:0000256" key="9">
    <source>
        <dbReference type="ARBA" id="ARBA00023136"/>
    </source>
</evidence>
<evidence type="ECO:0000256" key="13">
    <source>
        <dbReference type="SAM" id="SignalP"/>
    </source>
</evidence>
<dbReference type="PANTHER" id="PTHR43847:SF1">
    <property type="entry name" value="BLL3993 PROTEIN"/>
    <property type="match status" value="1"/>
</dbReference>
<dbReference type="Pfam" id="PF04191">
    <property type="entry name" value="PEMT"/>
    <property type="match status" value="1"/>
</dbReference>
<keyword evidence="10" id="KW-0594">Phospholipid biosynthesis</keyword>
<dbReference type="GO" id="GO:0012505">
    <property type="term" value="C:endomembrane system"/>
    <property type="evidence" value="ECO:0007669"/>
    <property type="project" value="UniProtKB-SubCell"/>
</dbReference>
<evidence type="ECO:0000256" key="6">
    <source>
        <dbReference type="ARBA" id="ARBA00022824"/>
    </source>
</evidence>
<name>A0A409WWQ1_9AGAR</name>
<evidence type="ECO:0000256" key="7">
    <source>
        <dbReference type="ARBA" id="ARBA00022989"/>
    </source>
</evidence>
<feature type="transmembrane region" description="Helical" evidence="12">
    <location>
        <begin position="182"/>
        <end position="204"/>
    </location>
</feature>
<dbReference type="Gene3D" id="1.20.120.1630">
    <property type="match status" value="1"/>
</dbReference>
<proteinExistence type="predicted"/>
<protein>
    <recommendedName>
        <fullName evidence="16">Protein-S-isoprenylcysteine O-methyltransferase</fullName>
    </recommendedName>
</protein>
<evidence type="ECO:0000256" key="3">
    <source>
        <dbReference type="ARBA" id="ARBA00022603"/>
    </source>
</evidence>
<dbReference type="InParanoid" id="A0A409WWQ1"/>
<dbReference type="GO" id="GO:0032259">
    <property type="term" value="P:methylation"/>
    <property type="evidence" value="ECO:0007669"/>
    <property type="project" value="UniProtKB-KW"/>
</dbReference>
<dbReference type="InterPro" id="IPR007318">
    <property type="entry name" value="Phopholipid_MeTrfase"/>
</dbReference>
<feature type="signal peptide" evidence="13">
    <location>
        <begin position="1"/>
        <end position="19"/>
    </location>
</feature>
<evidence type="ECO:0000256" key="11">
    <source>
        <dbReference type="ARBA" id="ARBA00023264"/>
    </source>
</evidence>
<evidence type="ECO:0000256" key="10">
    <source>
        <dbReference type="ARBA" id="ARBA00023209"/>
    </source>
</evidence>
<keyword evidence="4" id="KW-0949">S-adenosyl-L-methionine</keyword>
<dbReference type="OrthoDB" id="422086at2759"/>
<reference evidence="14 15" key="1">
    <citation type="journal article" date="2018" name="Evol. Lett.">
        <title>Horizontal gene cluster transfer increased hallucinogenic mushroom diversity.</title>
        <authorList>
            <person name="Reynolds H.T."/>
            <person name="Vijayakumar V."/>
            <person name="Gluck-Thaler E."/>
            <person name="Korotkin H.B."/>
            <person name="Matheny P.B."/>
            <person name="Slot J.C."/>
        </authorList>
    </citation>
    <scope>NUCLEOTIDE SEQUENCE [LARGE SCALE GENOMIC DNA]</scope>
    <source>
        <strain evidence="14 15">SRW20</strain>
    </source>
</reference>
<keyword evidence="7 12" id="KW-1133">Transmembrane helix</keyword>
<dbReference type="PANTHER" id="PTHR43847">
    <property type="entry name" value="BLL3993 PROTEIN"/>
    <property type="match status" value="1"/>
</dbReference>
<dbReference type="EMBL" id="NHYE01004692">
    <property type="protein sequence ID" value="PPQ82901.1"/>
    <property type="molecule type" value="Genomic_DNA"/>
</dbReference>
<dbReference type="AlphaFoldDB" id="A0A409WWQ1"/>
<evidence type="ECO:0000256" key="5">
    <source>
        <dbReference type="ARBA" id="ARBA00022692"/>
    </source>
</evidence>
<evidence type="ECO:0000256" key="2">
    <source>
        <dbReference type="ARBA" id="ARBA00022516"/>
    </source>
</evidence>
<evidence type="ECO:0000313" key="15">
    <source>
        <dbReference type="Proteomes" id="UP000284706"/>
    </source>
</evidence>
<organism evidence="14 15">
    <name type="scientific">Gymnopilus dilepis</name>
    <dbReference type="NCBI Taxonomy" id="231916"/>
    <lineage>
        <taxon>Eukaryota</taxon>
        <taxon>Fungi</taxon>
        <taxon>Dikarya</taxon>
        <taxon>Basidiomycota</taxon>
        <taxon>Agaricomycotina</taxon>
        <taxon>Agaricomycetes</taxon>
        <taxon>Agaricomycetidae</taxon>
        <taxon>Agaricales</taxon>
        <taxon>Agaricineae</taxon>
        <taxon>Hymenogastraceae</taxon>
        <taxon>Gymnopilus</taxon>
    </lineage>
</organism>
<keyword evidence="2" id="KW-0444">Lipid biosynthesis</keyword>
<keyword evidence="3" id="KW-0808">Transferase</keyword>
<dbReference type="STRING" id="231916.A0A409WWQ1"/>
<keyword evidence="6" id="KW-0256">Endoplasmic reticulum</keyword>
<keyword evidence="11" id="KW-1208">Phospholipid metabolism</keyword>
<gene>
    <name evidence="14" type="ORF">CVT26_007538</name>
</gene>